<accession>A0A7J6T9K1</accession>
<dbReference type="Proteomes" id="UP000574390">
    <property type="component" value="Unassembled WGS sequence"/>
</dbReference>
<organism evidence="1 2">
    <name type="scientific">Perkinsus olseni</name>
    <name type="common">Perkinsus atlanticus</name>
    <dbReference type="NCBI Taxonomy" id="32597"/>
    <lineage>
        <taxon>Eukaryota</taxon>
        <taxon>Sar</taxon>
        <taxon>Alveolata</taxon>
        <taxon>Perkinsozoa</taxon>
        <taxon>Perkinsea</taxon>
        <taxon>Perkinsida</taxon>
        <taxon>Perkinsidae</taxon>
        <taxon>Perkinsus</taxon>
    </lineage>
</organism>
<evidence type="ECO:0000313" key="1">
    <source>
        <dbReference type="EMBL" id="KAF4741116.1"/>
    </source>
</evidence>
<feature type="non-terminal residue" evidence="1">
    <location>
        <position position="104"/>
    </location>
</feature>
<sequence length="104" mass="11671">ETSEGVTEPVVRYYLSPGETQDTAGMREYALGSSTRCEESIIKGAENLLRDGGPTGFYRKLRSDFEDNSKRFSPLIIARYLEEAIEQVPNEEECQTAFNGNIVK</sequence>
<protein>
    <submittedName>
        <fullName evidence="1">Uncharacterized protein</fullName>
    </submittedName>
</protein>
<reference evidence="1 2" key="1">
    <citation type="submission" date="2020-04" db="EMBL/GenBank/DDBJ databases">
        <title>Perkinsus olseni comparative genomics.</title>
        <authorList>
            <person name="Bogema D.R."/>
        </authorList>
    </citation>
    <scope>NUCLEOTIDE SEQUENCE [LARGE SCALE GENOMIC DNA]</scope>
    <source>
        <strain evidence="1">ATCC PRA-205</strain>
    </source>
</reference>
<proteinExistence type="predicted"/>
<dbReference type="AlphaFoldDB" id="A0A7J6T9K1"/>
<dbReference type="EMBL" id="JABANM010009320">
    <property type="protein sequence ID" value="KAF4741116.1"/>
    <property type="molecule type" value="Genomic_DNA"/>
</dbReference>
<feature type="non-terminal residue" evidence="1">
    <location>
        <position position="1"/>
    </location>
</feature>
<gene>
    <name evidence="1" type="ORF">FOZ62_019269</name>
</gene>
<comment type="caution">
    <text evidence="1">The sequence shown here is derived from an EMBL/GenBank/DDBJ whole genome shotgun (WGS) entry which is preliminary data.</text>
</comment>
<evidence type="ECO:0000313" key="2">
    <source>
        <dbReference type="Proteomes" id="UP000574390"/>
    </source>
</evidence>
<name>A0A7J6T9K1_PEROL</name>